<dbReference type="UniPathway" id="UPA00241">
    <property type="reaction ID" value="UER00355"/>
</dbReference>
<comment type="similarity">
    <text evidence="9">Belongs to the bacterial CoaD family.</text>
</comment>
<comment type="cofactor">
    <cofactor evidence="9">
        <name>Mg(2+)</name>
        <dbReference type="ChEBI" id="CHEBI:18420"/>
    </cofactor>
</comment>
<dbReference type="EMBL" id="NFLJ01000008">
    <property type="protein sequence ID" value="OUQ35421.1"/>
    <property type="molecule type" value="Genomic_DNA"/>
</dbReference>
<keyword evidence="3 9" id="KW-0548">Nucleotidyltransferase</keyword>
<dbReference type="InterPro" id="IPR014729">
    <property type="entry name" value="Rossmann-like_a/b/a_fold"/>
</dbReference>
<evidence type="ECO:0000256" key="1">
    <source>
        <dbReference type="ARBA" id="ARBA00022490"/>
    </source>
</evidence>
<evidence type="ECO:0000256" key="7">
    <source>
        <dbReference type="ARBA" id="ARBA00022993"/>
    </source>
</evidence>
<organism evidence="11 12">
    <name type="scientific">Massilimicrobiota timonensis</name>
    <dbReference type="NCBI Taxonomy" id="1776392"/>
    <lineage>
        <taxon>Bacteria</taxon>
        <taxon>Bacillati</taxon>
        <taxon>Bacillota</taxon>
        <taxon>Erysipelotrichia</taxon>
        <taxon>Erysipelotrichales</taxon>
        <taxon>Erysipelotrichaceae</taxon>
        <taxon>Massilimicrobiota</taxon>
    </lineage>
</organism>
<keyword evidence="5 9" id="KW-0067">ATP-binding</keyword>
<keyword evidence="12" id="KW-1185">Reference proteome</keyword>
<dbReference type="SUPFAM" id="SSF52374">
    <property type="entry name" value="Nucleotidylyl transferase"/>
    <property type="match status" value="1"/>
</dbReference>
<feature type="binding site" evidence="9">
    <location>
        <position position="86"/>
    </location>
    <ligand>
        <name>substrate</name>
    </ligand>
</feature>
<dbReference type="HAMAP" id="MF_00151">
    <property type="entry name" value="PPAT_bact"/>
    <property type="match status" value="1"/>
</dbReference>
<dbReference type="InterPro" id="IPR004821">
    <property type="entry name" value="Cyt_trans-like"/>
</dbReference>
<feature type="binding site" evidence="9">
    <location>
        <position position="72"/>
    </location>
    <ligand>
        <name>substrate</name>
    </ligand>
</feature>
<protein>
    <recommendedName>
        <fullName evidence="9">Phosphopantetheine adenylyltransferase</fullName>
        <ecNumber evidence="9">2.7.7.3</ecNumber>
    </recommendedName>
    <alternativeName>
        <fullName evidence="9">Dephospho-CoA pyrophosphorylase</fullName>
    </alternativeName>
    <alternativeName>
        <fullName evidence="9">Pantetheine-phosphate adenylyltransferase</fullName>
        <shortName evidence="9">PPAT</shortName>
    </alternativeName>
</protein>
<feature type="binding site" evidence="9">
    <location>
        <position position="16"/>
    </location>
    <ligand>
        <name>ATP</name>
        <dbReference type="ChEBI" id="CHEBI:30616"/>
    </ligand>
</feature>
<gene>
    <name evidence="9" type="primary">coaD</name>
    <name evidence="11" type="ORF">B5E75_03975</name>
</gene>
<evidence type="ECO:0000259" key="10">
    <source>
        <dbReference type="Pfam" id="PF01467"/>
    </source>
</evidence>
<name>A0A1Y4T2K5_9FIRM</name>
<dbReference type="AlphaFoldDB" id="A0A1Y4T2K5"/>
<dbReference type="InterPro" id="IPR001980">
    <property type="entry name" value="PPAT"/>
</dbReference>
<dbReference type="Pfam" id="PF01467">
    <property type="entry name" value="CTP_transf_like"/>
    <property type="match status" value="1"/>
</dbReference>
<evidence type="ECO:0000256" key="4">
    <source>
        <dbReference type="ARBA" id="ARBA00022741"/>
    </source>
</evidence>
<feature type="domain" description="Cytidyltransferase-like" evidence="10">
    <location>
        <begin position="4"/>
        <end position="132"/>
    </location>
</feature>
<feature type="binding site" evidence="9">
    <location>
        <begin position="8"/>
        <end position="9"/>
    </location>
    <ligand>
        <name>ATP</name>
        <dbReference type="ChEBI" id="CHEBI:30616"/>
    </ligand>
</feature>
<comment type="subcellular location">
    <subcellularLocation>
        <location evidence="9">Cytoplasm</location>
    </subcellularLocation>
</comment>
<dbReference type="NCBIfam" id="TIGR00125">
    <property type="entry name" value="cyt_tran_rel"/>
    <property type="match status" value="1"/>
</dbReference>
<reference evidence="11 12" key="1">
    <citation type="journal article" date="2018" name="BMC Genomics">
        <title>Whole genome sequencing and function prediction of 133 gut anaerobes isolated from chicken caecum in pure cultures.</title>
        <authorList>
            <person name="Medvecky M."/>
            <person name="Cejkova D."/>
            <person name="Polansky O."/>
            <person name="Karasova D."/>
            <person name="Kubasova T."/>
            <person name="Cizek A."/>
            <person name="Rychlik I."/>
        </authorList>
    </citation>
    <scope>NUCLEOTIDE SEQUENCE [LARGE SCALE GENOMIC DNA]</scope>
    <source>
        <strain evidence="11 12">An13</strain>
    </source>
</reference>
<dbReference type="CDD" id="cd02163">
    <property type="entry name" value="PPAT"/>
    <property type="match status" value="1"/>
</dbReference>
<comment type="function">
    <text evidence="9">Reversibly transfers an adenylyl group from ATP to 4'-phosphopantetheine, yielding dephospho-CoA (dPCoA) and pyrophosphate.</text>
</comment>
<dbReference type="EC" id="2.7.7.3" evidence="9"/>
<dbReference type="GO" id="GO:0004595">
    <property type="term" value="F:pantetheine-phosphate adenylyltransferase activity"/>
    <property type="evidence" value="ECO:0007669"/>
    <property type="project" value="UniProtKB-UniRule"/>
</dbReference>
<evidence type="ECO:0000256" key="3">
    <source>
        <dbReference type="ARBA" id="ARBA00022695"/>
    </source>
</evidence>
<comment type="catalytic activity">
    <reaction evidence="8 9">
        <text>(R)-4'-phosphopantetheine + ATP + H(+) = 3'-dephospho-CoA + diphosphate</text>
        <dbReference type="Rhea" id="RHEA:19801"/>
        <dbReference type="ChEBI" id="CHEBI:15378"/>
        <dbReference type="ChEBI" id="CHEBI:30616"/>
        <dbReference type="ChEBI" id="CHEBI:33019"/>
        <dbReference type="ChEBI" id="CHEBI:57328"/>
        <dbReference type="ChEBI" id="CHEBI:61723"/>
        <dbReference type="EC" id="2.7.7.3"/>
    </reaction>
</comment>
<proteinExistence type="inferred from homology"/>
<evidence type="ECO:0000256" key="9">
    <source>
        <dbReference type="HAMAP-Rule" id="MF_00151"/>
    </source>
</evidence>
<evidence type="ECO:0000256" key="8">
    <source>
        <dbReference type="ARBA" id="ARBA00029346"/>
    </source>
</evidence>
<dbReference type="PANTHER" id="PTHR21342">
    <property type="entry name" value="PHOSPHOPANTETHEINE ADENYLYLTRANSFERASE"/>
    <property type="match status" value="1"/>
</dbReference>
<dbReference type="NCBIfam" id="TIGR01510">
    <property type="entry name" value="coaD_prev_kdtB"/>
    <property type="match status" value="1"/>
</dbReference>
<dbReference type="PRINTS" id="PR01020">
    <property type="entry name" value="LPSBIOSNTHSS"/>
</dbReference>
<accession>A0A1Y4T2K5</accession>
<evidence type="ECO:0000256" key="2">
    <source>
        <dbReference type="ARBA" id="ARBA00022679"/>
    </source>
</evidence>
<keyword evidence="1 9" id="KW-0963">Cytoplasm</keyword>
<keyword evidence="2 9" id="KW-0808">Transferase</keyword>
<dbReference type="GO" id="GO:0005737">
    <property type="term" value="C:cytoplasm"/>
    <property type="evidence" value="ECO:0007669"/>
    <property type="project" value="UniProtKB-SubCell"/>
</dbReference>
<evidence type="ECO:0000256" key="6">
    <source>
        <dbReference type="ARBA" id="ARBA00022842"/>
    </source>
</evidence>
<sequence length="163" mass="18640">MNAVYAGTFDPVTSGHLDIIERASKMYDILYVTIFVNPQKTTLFSLKERLELLKEVTSCFDNVRVDYSQDLAVSYAKKMNAPILVRGLRATMDFEYELQMAFSNQYLDDSVDMVFFMTRPNHSFISSSSVKEMASHQHHVTGLVPPVVEEALEKKFKKNKEAL</sequence>
<feature type="binding site" evidence="9">
    <location>
        <position position="97"/>
    </location>
    <ligand>
        <name>ATP</name>
        <dbReference type="ChEBI" id="CHEBI:30616"/>
    </ligand>
</feature>
<evidence type="ECO:0000313" key="11">
    <source>
        <dbReference type="EMBL" id="OUQ35421.1"/>
    </source>
</evidence>
<dbReference type="Gene3D" id="3.40.50.620">
    <property type="entry name" value="HUPs"/>
    <property type="match status" value="1"/>
</dbReference>
<dbReference type="GO" id="GO:0005524">
    <property type="term" value="F:ATP binding"/>
    <property type="evidence" value="ECO:0007669"/>
    <property type="project" value="UniProtKB-KW"/>
</dbReference>
<evidence type="ECO:0000313" key="12">
    <source>
        <dbReference type="Proteomes" id="UP000195305"/>
    </source>
</evidence>
<keyword evidence="4 9" id="KW-0547">Nucleotide-binding</keyword>
<feature type="binding site" evidence="9">
    <location>
        <begin position="122"/>
        <end position="128"/>
    </location>
    <ligand>
        <name>ATP</name>
        <dbReference type="ChEBI" id="CHEBI:30616"/>
    </ligand>
</feature>
<comment type="pathway">
    <text evidence="9">Cofactor biosynthesis; coenzyme A biosynthesis; CoA from (R)-pantothenate: step 4/5.</text>
</comment>
<dbReference type="OrthoDB" id="9806661at2"/>
<feature type="binding site" evidence="9">
    <location>
        <begin position="87"/>
        <end position="89"/>
    </location>
    <ligand>
        <name>ATP</name>
        <dbReference type="ChEBI" id="CHEBI:30616"/>
    </ligand>
</feature>
<feature type="binding site" evidence="9">
    <location>
        <position position="40"/>
    </location>
    <ligand>
        <name>substrate</name>
    </ligand>
</feature>
<dbReference type="PANTHER" id="PTHR21342:SF1">
    <property type="entry name" value="PHOSPHOPANTETHEINE ADENYLYLTRANSFERASE"/>
    <property type="match status" value="1"/>
</dbReference>
<comment type="caution">
    <text evidence="11">The sequence shown here is derived from an EMBL/GenBank/DDBJ whole genome shotgun (WGS) entry which is preliminary data.</text>
</comment>
<dbReference type="GO" id="GO:0015937">
    <property type="term" value="P:coenzyme A biosynthetic process"/>
    <property type="evidence" value="ECO:0007669"/>
    <property type="project" value="UniProtKB-UniRule"/>
</dbReference>
<evidence type="ECO:0000256" key="5">
    <source>
        <dbReference type="ARBA" id="ARBA00022840"/>
    </source>
</evidence>
<keyword evidence="6 9" id="KW-0460">Magnesium</keyword>
<keyword evidence="7 9" id="KW-0173">Coenzyme A biosynthesis</keyword>
<dbReference type="Proteomes" id="UP000195305">
    <property type="component" value="Unassembled WGS sequence"/>
</dbReference>
<dbReference type="RefSeq" id="WP_087357496.1">
    <property type="nucleotide sequence ID" value="NZ_NFLJ01000008.1"/>
</dbReference>
<comment type="subunit">
    <text evidence="9">Homohexamer.</text>
</comment>
<feature type="site" description="Transition state stabilizer" evidence="9">
    <location>
        <position position="16"/>
    </location>
</feature>
<feature type="binding site" evidence="9">
    <location>
        <position position="8"/>
    </location>
    <ligand>
        <name>substrate</name>
    </ligand>
</feature>